<organism evidence="2 3">
    <name type="scientific">Niabella drilacis (strain DSM 25811 / CCM 8410 / CCUG 62505 / LMG 26954 / E90)</name>
    <dbReference type="NCBI Taxonomy" id="1285928"/>
    <lineage>
        <taxon>Bacteria</taxon>
        <taxon>Pseudomonadati</taxon>
        <taxon>Bacteroidota</taxon>
        <taxon>Chitinophagia</taxon>
        <taxon>Chitinophagales</taxon>
        <taxon>Chitinophagaceae</taxon>
        <taxon>Niabella</taxon>
    </lineage>
</organism>
<proteinExistence type="predicted"/>
<keyword evidence="3" id="KW-1185">Reference proteome</keyword>
<evidence type="ECO:0000313" key="2">
    <source>
        <dbReference type="EMBL" id="SDD55430.1"/>
    </source>
</evidence>
<dbReference type="STRING" id="1285928.SAMN04487894_110103"/>
<dbReference type="InterPro" id="IPR021255">
    <property type="entry name" value="DUF2807"/>
</dbReference>
<evidence type="ECO:0000259" key="1">
    <source>
        <dbReference type="Pfam" id="PF10988"/>
    </source>
</evidence>
<reference evidence="3" key="1">
    <citation type="submission" date="2016-10" db="EMBL/GenBank/DDBJ databases">
        <authorList>
            <person name="Varghese N."/>
            <person name="Submissions S."/>
        </authorList>
    </citation>
    <scope>NUCLEOTIDE SEQUENCE [LARGE SCALE GENOMIC DNA]</scope>
    <source>
        <strain evidence="3">DSM 25811 / CCM 8410 / LMG 26954 / E90</strain>
    </source>
</reference>
<evidence type="ECO:0000313" key="3">
    <source>
        <dbReference type="Proteomes" id="UP000198757"/>
    </source>
</evidence>
<dbReference type="Gene3D" id="2.160.20.120">
    <property type="match status" value="1"/>
</dbReference>
<gene>
    <name evidence="2" type="ORF">SAMN04487894_110103</name>
</gene>
<dbReference type="Pfam" id="PF10988">
    <property type="entry name" value="DUF2807"/>
    <property type="match status" value="1"/>
</dbReference>
<dbReference type="OrthoDB" id="1014513at2"/>
<sequence>MKKLFFMAVAVVLLAGSCNIVDQQRIKGNGKIVSKTYELKDFSSIDIGNASVIFLKQDSVFSVKIETDENLFQYIIAAVEEGELDIDEKNDYDLSPSSDIKIYISMPVVKKAAISGASTLKGDNRITQDEPLALDISGASNGTLQVKAPTVQMDVSGASTLNISGETRDIRGEASGASTIRGFDLKAETTSIEASGASTANVFASVQLTANASGASSIKYMGNPKVNSSANGAGSVGKAD</sequence>
<dbReference type="Proteomes" id="UP000198757">
    <property type="component" value="Unassembled WGS sequence"/>
</dbReference>
<feature type="domain" description="Putative auto-transporter adhesin head GIN" evidence="1">
    <location>
        <begin position="41"/>
        <end position="224"/>
    </location>
</feature>
<dbReference type="AlphaFoldDB" id="A0A1G6VP46"/>
<name>A0A1G6VP46_NIADE</name>
<dbReference type="PROSITE" id="PS51257">
    <property type="entry name" value="PROKAR_LIPOPROTEIN"/>
    <property type="match status" value="1"/>
</dbReference>
<protein>
    <submittedName>
        <fullName evidence="2">Putative auto-transporter adhesin, head GIN domain</fullName>
    </submittedName>
</protein>
<dbReference type="EMBL" id="FMZO01000010">
    <property type="protein sequence ID" value="SDD55430.1"/>
    <property type="molecule type" value="Genomic_DNA"/>
</dbReference>
<accession>A0A1G6VP46</accession>
<dbReference type="RefSeq" id="WP_090391459.1">
    <property type="nucleotide sequence ID" value="NZ_FMZO01000010.1"/>
</dbReference>